<dbReference type="PANTHER" id="PTHR32196">
    <property type="entry name" value="ABC TRANSPORTER PERMEASE PROTEIN YPHD-RELATED-RELATED"/>
    <property type="match status" value="1"/>
</dbReference>
<dbReference type="RefSeq" id="WP_156268567.1">
    <property type="nucleotide sequence ID" value="NZ_WOGU01000005.1"/>
</dbReference>
<evidence type="ECO:0000313" key="9">
    <source>
        <dbReference type="Proteomes" id="UP000436989"/>
    </source>
</evidence>
<keyword evidence="5 7" id="KW-0472">Membrane</keyword>
<dbReference type="InterPro" id="IPR000540">
    <property type="entry name" value="Flag_MotA_CS"/>
</dbReference>
<accession>A0A6N8GJ13</accession>
<keyword evidence="9" id="KW-1185">Reference proteome</keyword>
<dbReference type="Pfam" id="PF02653">
    <property type="entry name" value="BPD_transp_2"/>
    <property type="match status" value="1"/>
</dbReference>
<evidence type="ECO:0000256" key="3">
    <source>
        <dbReference type="ARBA" id="ARBA00022692"/>
    </source>
</evidence>
<feature type="transmembrane region" description="Helical" evidence="7">
    <location>
        <begin position="135"/>
        <end position="152"/>
    </location>
</feature>
<dbReference type="EMBL" id="WOGU01000005">
    <property type="protein sequence ID" value="MUN62898.1"/>
    <property type="molecule type" value="Genomic_DNA"/>
</dbReference>
<dbReference type="PANTHER" id="PTHR32196:SF19">
    <property type="entry name" value="GALACTOFURANOSE TRANSPORTER PERMEASE PROTEIN YTFT"/>
    <property type="match status" value="1"/>
</dbReference>
<dbReference type="CDD" id="cd06579">
    <property type="entry name" value="TM_PBP1_transp_AraH_like"/>
    <property type="match status" value="1"/>
</dbReference>
<evidence type="ECO:0000256" key="4">
    <source>
        <dbReference type="ARBA" id="ARBA00022989"/>
    </source>
</evidence>
<keyword evidence="2" id="KW-1003">Cell membrane</keyword>
<feature type="region of interest" description="Disordered" evidence="6">
    <location>
        <begin position="1"/>
        <end position="21"/>
    </location>
</feature>
<protein>
    <submittedName>
        <fullName evidence="8">ABC transporter permease</fullName>
    </submittedName>
</protein>
<dbReference type="GO" id="GO:0005886">
    <property type="term" value="C:plasma membrane"/>
    <property type="evidence" value="ECO:0007669"/>
    <property type="project" value="UniProtKB-SubCell"/>
</dbReference>
<evidence type="ECO:0000256" key="2">
    <source>
        <dbReference type="ARBA" id="ARBA00022475"/>
    </source>
</evidence>
<feature type="transmembrane region" description="Helical" evidence="7">
    <location>
        <begin position="32"/>
        <end position="53"/>
    </location>
</feature>
<feature type="transmembrane region" description="Helical" evidence="7">
    <location>
        <begin position="305"/>
        <end position="322"/>
    </location>
</feature>
<dbReference type="PROSITE" id="PS01307">
    <property type="entry name" value="MOTA"/>
    <property type="match status" value="1"/>
</dbReference>
<feature type="transmembrane region" description="Helical" evidence="7">
    <location>
        <begin position="253"/>
        <end position="272"/>
    </location>
</feature>
<evidence type="ECO:0000256" key="1">
    <source>
        <dbReference type="ARBA" id="ARBA00004651"/>
    </source>
</evidence>
<evidence type="ECO:0000256" key="7">
    <source>
        <dbReference type="SAM" id="Phobius"/>
    </source>
</evidence>
<evidence type="ECO:0000256" key="5">
    <source>
        <dbReference type="ARBA" id="ARBA00023136"/>
    </source>
</evidence>
<reference evidence="8 9" key="1">
    <citation type="submission" date="2019-12" db="EMBL/GenBank/DDBJ databases">
        <authorList>
            <person name="Shi Y."/>
        </authorList>
    </citation>
    <scope>NUCLEOTIDE SEQUENCE [LARGE SCALE GENOMIC DNA]</scope>
    <source>
        <strain evidence="8 9">JCM 17929</strain>
    </source>
</reference>
<proteinExistence type="predicted"/>
<dbReference type="GO" id="GO:0022857">
    <property type="term" value="F:transmembrane transporter activity"/>
    <property type="evidence" value="ECO:0007669"/>
    <property type="project" value="InterPro"/>
</dbReference>
<dbReference type="AlphaFoldDB" id="A0A6N8GJ13"/>
<comment type="caution">
    <text evidence="8">The sequence shown here is derived from an EMBL/GenBank/DDBJ whole genome shotgun (WGS) entry which is preliminary data.</text>
</comment>
<sequence length="330" mass="33802">MTTQTQEQTAPGQTQKPPRHGTALEWAGKYSVYLALVALVLVNLVVTNGFASVLTLENILFGAAPIILIAVGQTLAIGTGGIDLSVGSVMAFSSAVIALYLGYGEVAALIIAVLAAALIGTFNGSLIAFLKINPLITGLGLLVAVRGLAQAVSGGSRNSIPPGGLFTWLGTAAWSGIPAVAVIAFAVAGIVALLVRRTTFGRYALFAGSNRDAAFLTGTPRNTMLVSIYTLSATLAGIAGVMASARIGASDPSFIGINLELTAIAAVVIGGTPLVGGRITVLGTVAAALFLQLIDTTFVMNDINFAYAQILKAALIVAALYLQRSWKDAR</sequence>
<evidence type="ECO:0000256" key="6">
    <source>
        <dbReference type="SAM" id="MobiDB-lite"/>
    </source>
</evidence>
<evidence type="ECO:0000313" key="8">
    <source>
        <dbReference type="EMBL" id="MUN62898.1"/>
    </source>
</evidence>
<organism evidence="8 9">
    <name type="scientific">Kocuria sediminis</name>
    <dbReference type="NCBI Taxonomy" id="1038857"/>
    <lineage>
        <taxon>Bacteria</taxon>
        <taxon>Bacillati</taxon>
        <taxon>Actinomycetota</taxon>
        <taxon>Actinomycetes</taxon>
        <taxon>Micrococcales</taxon>
        <taxon>Micrococcaceae</taxon>
        <taxon>Kocuria</taxon>
    </lineage>
</organism>
<feature type="compositionally biased region" description="Polar residues" evidence="6">
    <location>
        <begin position="1"/>
        <end position="16"/>
    </location>
</feature>
<gene>
    <name evidence="8" type="ORF">GMA12_07050</name>
</gene>
<feature type="transmembrane region" description="Helical" evidence="7">
    <location>
        <begin position="59"/>
        <end position="77"/>
    </location>
</feature>
<comment type="subcellular location">
    <subcellularLocation>
        <location evidence="1">Cell membrane</location>
        <topology evidence="1">Multi-pass membrane protein</topology>
    </subcellularLocation>
</comment>
<name>A0A6N8GJ13_9MICC</name>
<feature type="transmembrane region" description="Helical" evidence="7">
    <location>
        <begin position="226"/>
        <end position="247"/>
    </location>
</feature>
<keyword evidence="3 7" id="KW-0812">Transmembrane</keyword>
<dbReference type="Proteomes" id="UP000436989">
    <property type="component" value="Unassembled WGS sequence"/>
</dbReference>
<feature type="transmembrane region" description="Helical" evidence="7">
    <location>
        <begin position="172"/>
        <end position="195"/>
    </location>
</feature>
<dbReference type="InterPro" id="IPR001851">
    <property type="entry name" value="ABC_transp_permease"/>
</dbReference>
<feature type="transmembrane region" description="Helical" evidence="7">
    <location>
        <begin position="279"/>
        <end position="299"/>
    </location>
</feature>
<keyword evidence="4 7" id="KW-1133">Transmembrane helix</keyword>